<dbReference type="SMART" id="SM00184">
    <property type="entry name" value="RING"/>
    <property type="match status" value="1"/>
</dbReference>
<sequence>MGDHEVVVDLLDTPVKDTNDEQKSSRSAEGAINAEDLTTPSEGPGPSVIVSSSPSLNIIKARKSNKRKAPNILLPSRSFDEEEGIIKISERNPNTDSVEIVGSGDERASRLKKIRFKEQRMAKSSADIEAIPISDPKHVPLVESATSKRRATFKCMVCLERPVNSIVLKSCGHVFCEKCILMSMKTTNKCPVCRKTIPKNSIVSFQFYLKPKSSTVPSPVAINNNDSNTAVHTSTTAN</sequence>
<dbReference type="EMBL" id="MBFS01000182">
    <property type="protein sequence ID" value="PVV03888.1"/>
    <property type="molecule type" value="Genomic_DNA"/>
</dbReference>
<dbReference type="PANTHER" id="PTHR23041:SF78">
    <property type="entry name" value="E3 UBIQUITIN-PROTEIN LIGASE RNF4"/>
    <property type="match status" value="1"/>
</dbReference>
<feature type="region of interest" description="Disordered" evidence="5">
    <location>
        <begin position="219"/>
        <end position="238"/>
    </location>
</feature>
<dbReference type="InterPro" id="IPR017907">
    <property type="entry name" value="Znf_RING_CS"/>
</dbReference>
<dbReference type="Pfam" id="PF13923">
    <property type="entry name" value="zf-C3HC4_2"/>
    <property type="match status" value="1"/>
</dbReference>
<proteinExistence type="predicted"/>
<dbReference type="PANTHER" id="PTHR23041">
    <property type="entry name" value="RING FINGER DOMAIN-CONTAINING"/>
    <property type="match status" value="1"/>
</dbReference>
<name>A0A2T9ZH32_9FUNG</name>
<evidence type="ECO:0000256" key="1">
    <source>
        <dbReference type="ARBA" id="ARBA00022723"/>
    </source>
</evidence>
<dbReference type="STRING" id="133381.A0A2T9ZH32"/>
<keyword evidence="8" id="KW-1185">Reference proteome</keyword>
<comment type="caution">
    <text evidence="7">The sequence shown here is derived from an EMBL/GenBank/DDBJ whole genome shotgun (WGS) entry which is preliminary data.</text>
</comment>
<keyword evidence="3" id="KW-0862">Zinc</keyword>
<dbReference type="PROSITE" id="PS50089">
    <property type="entry name" value="ZF_RING_2"/>
    <property type="match status" value="1"/>
</dbReference>
<evidence type="ECO:0000256" key="2">
    <source>
        <dbReference type="ARBA" id="ARBA00022771"/>
    </source>
</evidence>
<protein>
    <recommendedName>
        <fullName evidence="6">RING-type domain-containing protein</fullName>
    </recommendedName>
</protein>
<accession>A0A2T9ZH32</accession>
<keyword evidence="1" id="KW-0479">Metal-binding</keyword>
<evidence type="ECO:0000256" key="3">
    <source>
        <dbReference type="ARBA" id="ARBA00022833"/>
    </source>
</evidence>
<evidence type="ECO:0000256" key="4">
    <source>
        <dbReference type="PROSITE-ProRule" id="PRU00175"/>
    </source>
</evidence>
<dbReference type="Proteomes" id="UP000245609">
    <property type="component" value="Unassembled WGS sequence"/>
</dbReference>
<evidence type="ECO:0000259" key="6">
    <source>
        <dbReference type="PROSITE" id="PS50089"/>
    </source>
</evidence>
<dbReference type="InterPro" id="IPR047134">
    <property type="entry name" value="RNF4"/>
</dbReference>
<dbReference type="PROSITE" id="PS00518">
    <property type="entry name" value="ZF_RING_1"/>
    <property type="match status" value="1"/>
</dbReference>
<dbReference type="SUPFAM" id="SSF57850">
    <property type="entry name" value="RING/U-box"/>
    <property type="match status" value="1"/>
</dbReference>
<dbReference type="GO" id="GO:0008270">
    <property type="term" value="F:zinc ion binding"/>
    <property type="evidence" value="ECO:0007669"/>
    <property type="project" value="UniProtKB-KW"/>
</dbReference>
<keyword evidence="2 4" id="KW-0863">Zinc-finger</keyword>
<dbReference type="InterPro" id="IPR001841">
    <property type="entry name" value="Znf_RING"/>
</dbReference>
<reference evidence="7 8" key="1">
    <citation type="journal article" date="2018" name="MBio">
        <title>Comparative Genomics Reveals the Core Gene Toolbox for the Fungus-Insect Symbiosis.</title>
        <authorList>
            <person name="Wang Y."/>
            <person name="Stata M."/>
            <person name="Wang W."/>
            <person name="Stajich J.E."/>
            <person name="White M.M."/>
            <person name="Moncalvo J.M."/>
        </authorList>
    </citation>
    <scope>NUCLEOTIDE SEQUENCE [LARGE SCALE GENOMIC DNA]</scope>
    <source>
        <strain evidence="7 8">SC-DP-2</strain>
    </source>
</reference>
<dbReference type="AlphaFoldDB" id="A0A2T9ZH32"/>
<organism evidence="7 8">
    <name type="scientific">Smittium megazygosporum</name>
    <dbReference type="NCBI Taxonomy" id="133381"/>
    <lineage>
        <taxon>Eukaryota</taxon>
        <taxon>Fungi</taxon>
        <taxon>Fungi incertae sedis</taxon>
        <taxon>Zoopagomycota</taxon>
        <taxon>Kickxellomycotina</taxon>
        <taxon>Harpellomycetes</taxon>
        <taxon>Harpellales</taxon>
        <taxon>Legeriomycetaceae</taxon>
        <taxon>Smittium</taxon>
    </lineage>
</organism>
<evidence type="ECO:0000313" key="8">
    <source>
        <dbReference type="Proteomes" id="UP000245609"/>
    </source>
</evidence>
<evidence type="ECO:0000313" key="7">
    <source>
        <dbReference type="EMBL" id="PVV03888.1"/>
    </source>
</evidence>
<gene>
    <name evidence="7" type="ORF">BB560_001616</name>
</gene>
<dbReference type="Gene3D" id="3.30.40.10">
    <property type="entry name" value="Zinc/RING finger domain, C3HC4 (zinc finger)"/>
    <property type="match status" value="1"/>
</dbReference>
<feature type="compositionally biased region" description="Low complexity" evidence="5">
    <location>
        <begin position="40"/>
        <end position="52"/>
    </location>
</feature>
<feature type="compositionally biased region" description="Basic and acidic residues" evidence="5">
    <location>
        <begin position="14"/>
        <end position="26"/>
    </location>
</feature>
<dbReference type="InterPro" id="IPR013083">
    <property type="entry name" value="Znf_RING/FYVE/PHD"/>
</dbReference>
<dbReference type="OrthoDB" id="6270329at2759"/>
<feature type="region of interest" description="Disordered" evidence="5">
    <location>
        <begin position="1"/>
        <end position="52"/>
    </location>
</feature>
<evidence type="ECO:0000256" key="5">
    <source>
        <dbReference type="SAM" id="MobiDB-lite"/>
    </source>
</evidence>
<feature type="domain" description="RING-type" evidence="6">
    <location>
        <begin position="155"/>
        <end position="194"/>
    </location>
</feature>